<reference evidence="2" key="1">
    <citation type="journal article" date="2022" name="Mol. Ecol. Resour.">
        <title>The genomes of chicory, endive, great burdock and yacon provide insights into Asteraceae palaeo-polyploidization history and plant inulin production.</title>
        <authorList>
            <person name="Fan W."/>
            <person name="Wang S."/>
            <person name="Wang H."/>
            <person name="Wang A."/>
            <person name="Jiang F."/>
            <person name="Liu H."/>
            <person name="Zhao H."/>
            <person name="Xu D."/>
            <person name="Zhang Y."/>
        </authorList>
    </citation>
    <scope>NUCLEOTIDE SEQUENCE [LARGE SCALE GENOMIC DNA]</scope>
    <source>
        <strain evidence="2">cv. Punajuju</strain>
    </source>
</reference>
<evidence type="ECO:0000313" key="2">
    <source>
        <dbReference type="Proteomes" id="UP001055811"/>
    </source>
</evidence>
<gene>
    <name evidence="1" type="ORF">L2E82_45107</name>
</gene>
<evidence type="ECO:0000313" key="1">
    <source>
        <dbReference type="EMBL" id="KAI3700477.1"/>
    </source>
</evidence>
<dbReference type="Proteomes" id="UP001055811">
    <property type="component" value="Linkage Group LG08"/>
</dbReference>
<dbReference type="EMBL" id="CM042016">
    <property type="protein sequence ID" value="KAI3700477.1"/>
    <property type="molecule type" value="Genomic_DNA"/>
</dbReference>
<proteinExistence type="predicted"/>
<organism evidence="1 2">
    <name type="scientific">Cichorium intybus</name>
    <name type="common">Chicory</name>
    <dbReference type="NCBI Taxonomy" id="13427"/>
    <lineage>
        <taxon>Eukaryota</taxon>
        <taxon>Viridiplantae</taxon>
        <taxon>Streptophyta</taxon>
        <taxon>Embryophyta</taxon>
        <taxon>Tracheophyta</taxon>
        <taxon>Spermatophyta</taxon>
        <taxon>Magnoliopsida</taxon>
        <taxon>eudicotyledons</taxon>
        <taxon>Gunneridae</taxon>
        <taxon>Pentapetalae</taxon>
        <taxon>asterids</taxon>
        <taxon>campanulids</taxon>
        <taxon>Asterales</taxon>
        <taxon>Asteraceae</taxon>
        <taxon>Cichorioideae</taxon>
        <taxon>Cichorieae</taxon>
        <taxon>Cichoriinae</taxon>
        <taxon>Cichorium</taxon>
    </lineage>
</organism>
<comment type="caution">
    <text evidence="1">The sequence shown here is derived from an EMBL/GenBank/DDBJ whole genome shotgun (WGS) entry which is preliminary data.</text>
</comment>
<sequence length="88" mass="9641">MAPLDLVMPSWNVGIRVGSNANIRFRTACRIKSCQVEVFAAEAGFMNLGISRNRIAEVGYLDRNEIGPHRAVLSSIPRSALLHAHLPS</sequence>
<reference evidence="1 2" key="2">
    <citation type="journal article" date="2022" name="Mol. Ecol. Resour.">
        <title>The genomes of chicory, endive, great burdock and yacon provide insights into Asteraceae paleo-polyploidization history and plant inulin production.</title>
        <authorList>
            <person name="Fan W."/>
            <person name="Wang S."/>
            <person name="Wang H."/>
            <person name="Wang A."/>
            <person name="Jiang F."/>
            <person name="Liu H."/>
            <person name="Zhao H."/>
            <person name="Xu D."/>
            <person name="Zhang Y."/>
        </authorList>
    </citation>
    <scope>NUCLEOTIDE SEQUENCE [LARGE SCALE GENOMIC DNA]</scope>
    <source>
        <strain evidence="2">cv. Punajuju</strain>
        <tissue evidence="1">Leaves</tissue>
    </source>
</reference>
<keyword evidence="2" id="KW-1185">Reference proteome</keyword>
<name>A0ACB8ZR40_CICIN</name>
<protein>
    <submittedName>
        <fullName evidence="1">Uncharacterized protein</fullName>
    </submittedName>
</protein>
<accession>A0ACB8ZR40</accession>